<dbReference type="Proteomes" id="UP001165366">
    <property type="component" value="Unassembled WGS sequence"/>
</dbReference>
<feature type="domain" description="Endonuclease/exonuclease/phosphatase" evidence="1">
    <location>
        <begin position="60"/>
        <end position="324"/>
    </location>
</feature>
<protein>
    <submittedName>
        <fullName evidence="2">Endonuclease/exonuclease/phosphatase family protein</fullName>
    </submittedName>
</protein>
<keyword evidence="2" id="KW-0255">Endonuclease</keyword>
<dbReference type="PROSITE" id="PS51257">
    <property type="entry name" value="PROKAR_LIPOPROTEIN"/>
    <property type="match status" value="1"/>
</dbReference>
<evidence type="ECO:0000259" key="1">
    <source>
        <dbReference type="Pfam" id="PF03372"/>
    </source>
</evidence>
<accession>A0ABS9KCR9</accession>
<dbReference type="RefSeq" id="WP_237853493.1">
    <property type="nucleotide sequence ID" value="NZ_JAKLWS010000008.1"/>
</dbReference>
<evidence type="ECO:0000313" key="2">
    <source>
        <dbReference type="EMBL" id="MCG2588654.1"/>
    </source>
</evidence>
<name>A0ABS9KCR9_9BACT</name>
<keyword evidence="2" id="KW-0378">Hydrolase</keyword>
<evidence type="ECO:0000313" key="3">
    <source>
        <dbReference type="Proteomes" id="UP001165366"/>
    </source>
</evidence>
<dbReference type="Pfam" id="PF03372">
    <property type="entry name" value="Exo_endo_phos"/>
    <property type="match status" value="1"/>
</dbReference>
<reference evidence="2" key="2">
    <citation type="submission" date="2024-05" db="EMBL/GenBank/DDBJ databases">
        <title>Rhodohalobacter halophilus gen. nov., sp. nov., a moderately halophilic member of the family Balneolaceae.</title>
        <authorList>
            <person name="Xia J."/>
        </authorList>
    </citation>
    <scope>NUCLEOTIDE SEQUENCE</scope>
    <source>
        <strain evidence="2">WB101</strain>
    </source>
</reference>
<comment type="caution">
    <text evidence="2">The sequence shown here is derived from an EMBL/GenBank/DDBJ whole genome shotgun (WGS) entry which is preliminary data.</text>
</comment>
<proteinExistence type="predicted"/>
<dbReference type="GO" id="GO:0004519">
    <property type="term" value="F:endonuclease activity"/>
    <property type="evidence" value="ECO:0007669"/>
    <property type="project" value="UniProtKB-KW"/>
</dbReference>
<organism evidence="2 3">
    <name type="scientific">Rhodohalobacter sulfatireducens</name>
    <dbReference type="NCBI Taxonomy" id="2911366"/>
    <lineage>
        <taxon>Bacteria</taxon>
        <taxon>Pseudomonadati</taxon>
        <taxon>Balneolota</taxon>
        <taxon>Balneolia</taxon>
        <taxon>Balneolales</taxon>
        <taxon>Balneolaceae</taxon>
        <taxon>Rhodohalobacter</taxon>
    </lineage>
</organism>
<reference evidence="2" key="1">
    <citation type="submission" date="2022-01" db="EMBL/GenBank/DDBJ databases">
        <authorList>
            <person name="Wang Y."/>
        </authorList>
    </citation>
    <scope>NUCLEOTIDE SEQUENCE</scope>
    <source>
        <strain evidence="2">WB101</strain>
    </source>
</reference>
<gene>
    <name evidence="2" type="ORF">L6773_08765</name>
</gene>
<keyword evidence="2" id="KW-0540">Nuclease</keyword>
<keyword evidence="3" id="KW-1185">Reference proteome</keyword>
<dbReference type="PANTHER" id="PTHR42834">
    <property type="entry name" value="ENDONUCLEASE/EXONUCLEASE/PHOSPHATASE FAMILY PROTEIN (AFU_ORTHOLOGUE AFUA_3G09210)"/>
    <property type="match status" value="1"/>
</dbReference>
<dbReference type="EMBL" id="JAKLWS010000008">
    <property type="protein sequence ID" value="MCG2588654.1"/>
    <property type="molecule type" value="Genomic_DNA"/>
</dbReference>
<dbReference type="PANTHER" id="PTHR42834:SF1">
    <property type="entry name" value="ENDONUCLEASE_EXONUCLEASE_PHOSPHATASE FAMILY PROTEIN (AFU_ORTHOLOGUE AFUA_3G09210)"/>
    <property type="match status" value="1"/>
</dbReference>
<dbReference type="InterPro" id="IPR005135">
    <property type="entry name" value="Endo/exonuclease/phosphatase"/>
</dbReference>
<dbReference type="InterPro" id="IPR036691">
    <property type="entry name" value="Endo/exonu/phosph_ase_sf"/>
</dbReference>
<sequence>MMHTYLKKTAWLIPVVILILSSSCGRYTTQNNSTGNDHYSQATATPGWYNPESMDTLTVVTWNIEHFVDEFDNPYIDNDRENNPPEDIAERRSLLADALRVLNADIVVFQELESDSYLRQLAENEFPELGYEVFAALESADWYMNVVMMSRIPLGIFHSYAHVNTPLTGQTDEEGHAESQTFINNRMWTAEILVNPDYRFTLTGLHLKAGRGERNEAWRIGQIDLLREHFESLVVSNQQKNMLVVGDLNTPPGSREFNRLLGDEQPHFFDPLQGSGSFSHPSDSLFWRIDHILPNRQMEPELVPGSVKVAEPLDREQMIRISDHLPIVARFVTTDK</sequence>
<dbReference type="Gene3D" id="3.60.10.10">
    <property type="entry name" value="Endonuclease/exonuclease/phosphatase"/>
    <property type="match status" value="1"/>
</dbReference>
<dbReference type="SUPFAM" id="SSF56219">
    <property type="entry name" value="DNase I-like"/>
    <property type="match status" value="1"/>
</dbReference>